<name>A0A1G6HCF1_9ACTN</name>
<dbReference type="RefSeq" id="WP_092611711.1">
    <property type="nucleotide sequence ID" value="NZ_FMYF01000008.1"/>
</dbReference>
<accession>A0A1G6HCF1</accession>
<sequence>MPDPVISFAVGPDVPEEEIDSLFATIRWVRGVTAARPLAPASDVPALRRMGTATVDPRSDIRAVAGEIAGLDGIEYADVASDRGPVQ</sequence>
<reference evidence="1 2" key="1">
    <citation type="submission" date="2016-06" db="EMBL/GenBank/DDBJ databases">
        <authorList>
            <person name="Olsen C.W."/>
            <person name="Carey S."/>
            <person name="Hinshaw L."/>
            <person name="Karasin A.I."/>
        </authorList>
    </citation>
    <scope>NUCLEOTIDE SEQUENCE [LARGE SCALE GENOMIC DNA]</scope>
    <source>
        <strain evidence="1 2">LZ-22</strain>
    </source>
</reference>
<keyword evidence="2" id="KW-1185">Reference proteome</keyword>
<proteinExistence type="predicted"/>
<gene>
    <name evidence="1" type="ORF">GA0111570_108111</name>
</gene>
<dbReference type="Proteomes" id="UP000199086">
    <property type="component" value="Unassembled WGS sequence"/>
</dbReference>
<organism evidence="1 2">
    <name type="scientific">Raineyella antarctica</name>
    <dbReference type="NCBI Taxonomy" id="1577474"/>
    <lineage>
        <taxon>Bacteria</taxon>
        <taxon>Bacillati</taxon>
        <taxon>Actinomycetota</taxon>
        <taxon>Actinomycetes</taxon>
        <taxon>Propionibacteriales</taxon>
        <taxon>Propionibacteriaceae</taxon>
        <taxon>Raineyella</taxon>
    </lineage>
</organism>
<evidence type="ECO:0000313" key="1">
    <source>
        <dbReference type="EMBL" id="SDB91758.1"/>
    </source>
</evidence>
<evidence type="ECO:0000313" key="2">
    <source>
        <dbReference type="Proteomes" id="UP000199086"/>
    </source>
</evidence>
<dbReference type="EMBL" id="FMYF01000008">
    <property type="protein sequence ID" value="SDB91758.1"/>
    <property type="molecule type" value="Genomic_DNA"/>
</dbReference>
<dbReference type="AlphaFoldDB" id="A0A1G6HCF1"/>
<protein>
    <submittedName>
        <fullName evidence="1">Uncharacterized protein</fullName>
    </submittedName>
</protein>
<dbReference type="STRING" id="1577474.GA0111570_108111"/>